<evidence type="ECO:0000256" key="4">
    <source>
        <dbReference type="ARBA" id="ARBA00023136"/>
    </source>
</evidence>
<organism evidence="8 9">
    <name type="scientific">Chitinophaga defluvii</name>
    <dbReference type="NCBI Taxonomy" id="3163343"/>
    <lineage>
        <taxon>Bacteria</taxon>
        <taxon>Pseudomonadati</taxon>
        <taxon>Bacteroidota</taxon>
        <taxon>Chitinophagia</taxon>
        <taxon>Chitinophagales</taxon>
        <taxon>Chitinophagaceae</taxon>
        <taxon>Chitinophaga</taxon>
    </lineage>
</organism>
<keyword evidence="3" id="KW-0732">Signal</keyword>
<dbReference type="InterPro" id="IPR011990">
    <property type="entry name" value="TPR-like_helical_dom_sf"/>
</dbReference>
<dbReference type="SUPFAM" id="SSF48452">
    <property type="entry name" value="TPR-like"/>
    <property type="match status" value="1"/>
</dbReference>
<dbReference type="Pfam" id="PF14322">
    <property type="entry name" value="SusD-like_3"/>
    <property type="match status" value="1"/>
</dbReference>
<dbReference type="EMBL" id="JBEXAC010000003">
    <property type="protein sequence ID" value="MET7001407.1"/>
    <property type="molecule type" value="Genomic_DNA"/>
</dbReference>
<comment type="subcellular location">
    <subcellularLocation>
        <location evidence="1">Cell outer membrane</location>
    </subcellularLocation>
</comment>
<accession>A0ABV2TFG9</accession>
<evidence type="ECO:0000256" key="1">
    <source>
        <dbReference type="ARBA" id="ARBA00004442"/>
    </source>
</evidence>
<gene>
    <name evidence="8" type="ORF">ABR189_28755</name>
</gene>
<feature type="domain" description="RagB/SusD" evidence="6">
    <location>
        <begin position="253"/>
        <end position="546"/>
    </location>
</feature>
<proteinExistence type="inferred from homology"/>
<evidence type="ECO:0000259" key="7">
    <source>
        <dbReference type="Pfam" id="PF14322"/>
    </source>
</evidence>
<dbReference type="Pfam" id="PF07980">
    <property type="entry name" value="SusD_RagB"/>
    <property type="match status" value="1"/>
</dbReference>
<sequence length="547" mass="61342">MKKLIYIAIITGITAGACKSDFLDLKPPSFSQDNLFSDLALSEAFINSLYENTPNDVFNYPLTLNAASDEAKTTFATANANTITQGNYGPETAILNNWDVCYRSIRSANMFLDNGHKLPDGREKNRLMGEAYFMRAYYYHILLKQYGGKGLGLPLIRHAQQLTEEIYVNRSTYDACADSIVSDLDKATALLPLPAVVTAGRPSSGAAMAYKARVLLYAASPMNNSTNDKTKWKRAADAAKALIDANYYSLHDDYTTLFLENNKENIFYKLYSRDGEGGSLLDYNVQPTTTGGRGSAAPTQEAVDAYEVVTENAGVKTAVPFNWSNPAHAAAPYANRDPRFYASVLYNGAEWSDGSGGIHIMDLTDEGADRTTQPENATKTGYYLRKFMDIGYFPRYRSMGDIFTYTPTAEMRYAEVLLNYAEACLQLGQEEEARKYVNLVRARKSVSMPPIPAGQLTWNKYMQERRVELAFEQHRFWDVKRWNLAESTLKQIQGISIKKVNGGLVYAPVKVENRVYTPKMDIFPIPQAEIDKYRSVIPDFKQNPGWE</sequence>
<feature type="domain" description="SusD-like N-terminal" evidence="7">
    <location>
        <begin position="21"/>
        <end position="216"/>
    </location>
</feature>
<dbReference type="InterPro" id="IPR033985">
    <property type="entry name" value="SusD-like_N"/>
</dbReference>
<dbReference type="RefSeq" id="WP_354663976.1">
    <property type="nucleotide sequence ID" value="NZ_JBEXAC010000003.1"/>
</dbReference>
<keyword evidence="5" id="KW-0998">Cell outer membrane</keyword>
<dbReference type="InterPro" id="IPR012944">
    <property type="entry name" value="SusD_RagB_dom"/>
</dbReference>
<dbReference type="Gene3D" id="1.25.40.390">
    <property type="match status" value="1"/>
</dbReference>
<comment type="similarity">
    <text evidence="2">Belongs to the SusD family.</text>
</comment>
<evidence type="ECO:0000313" key="9">
    <source>
        <dbReference type="Proteomes" id="UP001549749"/>
    </source>
</evidence>
<dbReference type="Proteomes" id="UP001549749">
    <property type="component" value="Unassembled WGS sequence"/>
</dbReference>
<evidence type="ECO:0000313" key="8">
    <source>
        <dbReference type="EMBL" id="MET7001407.1"/>
    </source>
</evidence>
<dbReference type="PROSITE" id="PS51257">
    <property type="entry name" value="PROKAR_LIPOPROTEIN"/>
    <property type="match status" value="1"/>
</dbReference>
<evidence type="ECO:0000256" key="5">
    <source>
        <dbReference type="ARBA" id="ARBA00023237"/>
    </source>
</evidence>
<comment type="caution">
    <text evidence="8">The sequence shown here is derived from an EMBL/GenBank/DDBJ whole genome shotgun (WGS) entry which is preliminary data.</text>
</comment>
<keyword evidence="9" id="KW-1185">Reference proteome</keyword>
<evidence type="ECO:0000256" key="3">
    <source>
        <dbReference type="ARBA" id="ARBA00022729"/>
    </source>
</evidence>
<name>A0ABV2TFG9_9BACT</name>
<reference evidence="8 9" key="1">
    <citation type="submission" date="2024-06" db="EMBL/GenBank/DDBJ databases">
        <title>Chitinophaga defluvii sp. nov., isolated from municipal sewage.</title>
        <authorList>
            <person name="Zhang L."/>
        </authorList>
    </citation>
    <scope>NUCLEOTIDE SEQUENCE [LARGE SCALE GENOMIC DNA]</scope>
    <source>
        <strain evidence="8 9">H8</strain>
    </source>
</reference>
<evidence type="ECO:0000259" key="6">
    <source>
        <dbReference type="Pfam" id="PF07980"/>
    </source>
</evidence>
<evidence type="ECO:0000256" key="2">
    <source>
        <dbReference type="ARBA" id="ARBA00006275"/>
    </source>
</evidence>
<keyword evidence="4" id="KW-0472">Membrane</keyword>
<protein>
    <submittedName>
        <fullName evidence="8">RagB/SusD family nutrient uptake outer membrane protein</fullName>
    </submittedName>
</protein>